<dbReference type="AlphaFoldDB" id="A0A0V1PR65"/>
<dbReference type="Proteomes" id="UP000054251">
    <property type="component" value="Unassembled WGS sequence"/>
</dbReference>
<name>A0A0V1PR65_9ASCO</name>
<keyword evidence="2" id="KW-1185">Reference proteome</keyword>
<gene>
    <name evidence="1" type="ORF">AC631_05505</name>
</gene>
<dbReference type="EMBL" id="LMYN01000220">
    <property type="protein sequence ID" value="KRZ98732.1"/>
    <property type="molecule type" value="Genomic_DNA"/>
</dbReference>
<accession>A0A0V1PR65</accession>
<proteinExistence type="predicted"/>
<evidence type="ECO:0000313" key="2">
    <source>
        <dbReference type="Proteomes" id="UP000054251"/>
    </source>
</evidence>
<reference evidence="1 2" key="1">
    <citation type="submission" date="2015-11" db="EMBL/GenBank/DDBJ databases">
        <title>The genome of Debaryomyces fabryi.</title>
        <authorList>
            <person name="Tafer H."/>
            <person name="Lopandic K."/>
        </authorList>
    </citation>
    <scope>NUCLEOTIDE SEQUENCE [LARGE SCALE GENOMIC DNA]</scope>
    <source>
        <strain evidence="1 2">CBS 789</strain>
    </source>
</reference>
<dbReference type="GeneID" id="26842514"/>
<comment type="caution">
    <text evidence="1">The sequence shown here is derived from an EMBL/GenBank/DDBJ whole genome shotgun (WGS) entry which is preliminary data.</text>
</comment>
<sequence>MAQHKTNKILLIKAMQISKLKYYNNESQDNFLSTLQKFQAKSVQDEYLVYDDQKLIPRLISESLLTFFQNEYEFNEFLIALIINLLSFERGIIYNIYSKDTDSKYSDMQNIMEFLFDAFLNYNDMINEHNDRKYLTMNSATTSKNDQHEYLRPTAIFLERLSPLECNIVTSSVNHGSLKMNMNCFQNLFINMYYCIKIRNIIA</sequence>
<dbReference type="RefSeq" id="XP_015464835.1">
    <property type="nucleotide sequence ID" value="XM_015614334.1"/>
</dbReference>
<organism evidence="1 2">
    <name type="scientific">Debaryomyces fabryi</name>
    <dbReference type="NCBI Taxonomy" id="58627"/>
    <lineage>
        <taxon>Eukaryota</taxon>
        <taxon>Fungi</taxon>
        <taxon>Dikarya</taxon>
        <taxon>Ascomycota</taxon>
        <taxon>Saccharomycotina</taxon>
        <taxon>Pichiomycetes</taxon>
        <taxon>Debaryomycetaceae</taxon>
        <taxon>Debaryomyces</taxon>
    </lineage>
</organism>
<protein>
    <submittedName>
        <fullName evidence="1">Uncharacterized protein</fullName>
    </submittedName>
</protein>
<dbReference type="OrthoDB" id="4027660at2759"/>
<evidence type="ECO:0000313" key="1">
    <source>
        <dbReference type="EMBL" id="KRZ98732.1"/>
    </source>
</evidence>